<protein>
    <submittedName>
        <fullName evidence="1">Transcription factor MYB98-like</fullName>
    </submittedName>
</protein>
<sequence length="213" mass="23842">MEFDSSFRDDYPFLVSLFSDSLFKSDLENGFSFLENSSSKVGLFHNLHTSVDHGLINECFSSPDQLNRFSPEGSSKNPTFGISTPSFDAIEAYTNGVSGSGNGFNSTHLMPNGANGVLHGSESGRFWDYSQKFSAQPASETQIYQPVMNYPQCGSSSTARLPDEISCITGENAYHQDLKADQKRYKRMHVRRERKLPKKNSIIKGQWTPQEDK</sequence>
<evidence type="ECO:0000313" key="2">
    <source>
        <dbReference type="Proteomes" id="UP001164539"/>
    </source>
</evidence>
<name>A0ACC1Z0H4_MELAZ</name>
<proteinExistence type="predicted"/>
<gene>
    <name evidence="1" type="ORF">OWV82_002064</name>
</gene>
<dbReference type="Proteomes" id="UP001164539">
    <property type="component" value="Chromosome 1"/>
</dbReference>
<accession>A0ACC1Z0H4</accession>
<reference evidence="1 2" key="1">
    <citation type="journal article" date="2023" name="Science">
        <title>Complex scaffold remodeling in plant triterpene biosynthesis.</title>
        <authorList>
            <person name="De La Pena R."/>
            <person name="Hodgson H."/>
            <person name="Liu J.C."/>
            <person name="Stephenson M.J."/>
            <person name="Martin A.C."/>
            <person name="Owen C."/>
            <person name="Harkess A."/>
            <person name="Leebens-Mack J."/>
            <person name="Jimenez L.E."/>
            <person name="Osbourn A."/>
            <person name="Sattely E.S."/>
        </authorList>
    </citation>
    <scope>NUCLEOTIDE SEQUENCE [LARGE SCALE GENOMIC DNA]</scope>
    <source>
        <strain evidence="2">cv. JPN11</strain>
        <tissue evidence="1">Leaf</tissue>
    </source>
</reference>
<keyword evidence="2" id="KW-1185">Reference proteome</keyword>
<comment type="caution">
    <text evidence="1">The sequence shown here is derived from an EMBL/GenBank/DDBJ whole genome shotgun (WGS) entry which is preliminary data.</text>
</comment>
<evidence type="ECO:0000313" key="1">
    <source>
        <dbReference type="EMBL" id="KAJ4729251.1"/>
    </source>
</evidence>
<organism evidence="1 2">
    <name type="scientific">Melia azedarach</name>
    <name type="common">Chinaberry tree</name>
    <dbReference type="NCBI Taxonomy" id="155640"/>
    <lineage>
        <taxon>Eukaryota</taxon>
        <taxon>Viridiplantae</taxon>
        <taxon>Streptophyta</taxon>
        <taxon>Embryophyta</taxon>
        <taxon>Tracheophyta</taxon>
        <taxon>Spermatophyta</taxon>
        <taxon>Magnoliopsida</taxon>
        <taxon>eudicotyledons</taxon>
        <taxon>Gunneridae</taxon>
        <taxon>Pentapetalae</taxon>
        <taxon>rosids</taxon>
        <taxon>malvids</taxon>
        <taxon>Sapindales</taxon>
        <taxon>Meliaceae</taxon>
        <taxon>Melia</taxon>
    </lineage>
</organism>
<dbReference type="EMBL" id="CM051394">
    <property type="protein sequence ID" value="KAJ4729251.1"/>
    <property type="molecule type" value="Genomic_DNA"/>
</dbReference>